<protein>
    <submittedName>
        <fullName evidence="2">Uncharacterized protein</fullName>
    </submittedName>
</protein>
<dbReference type="AlphaFoldDB" id="A0AAF1BZ59"/>
<dbReference type="EMBL" id="CP136958">
    <property type="protein sequence ID" value="WOT02360.1"/>
    <property type="molecule type" value="Genomic_DNA"/>
</dbReference>
<feature type="region of interest" description="Disordered" evidence="1">
    <location>
        <begin position="217"/>
        <end position="241"/>
    </location>
</feature>
<name>A0AAF1BZ59_9CORY</name>
<evidence type="ECO:0000313" key="3">
    <source>
        <dbReference type="Proteomes" id="UP000234560"/>
    </source>
</evidence>
<sequence>MCEHCTTEGNPAWDDATAPEGGKSDPIKNVGEKIPDGAKFFVEKNGTKVPGLAGDVKDFATKDGKIYFDPATGDITLDTKEYKYGDTIKVTVTDKDGNKLDDVTITIGMSDDHLGICIGASAASAIPLLLLLPVALGLAGNNPQVKQIADGFAKQVEDINTGIQKTRGVYNPELALAFKQNVAPHMQNLALAASLIASLGLLAGVAATQCAPGGDQLSSNLSSDKDMTNTTKTTPNENSGK</sequence>
<reference evidence="2" key="1">
    <citation type="submission" date="2017-12" db="EMBL/GenBank/DDBJ databases">
        <authorList>
            <person name="Thomas-White K."/>
            <person name="Wolfe A.J."/>
        </authorList>
    </citation>
    <scope>NUCLEOTIDE SEQUENCE</scope>
    <source>
        <strain evidence="2">UMB0763</strain>
    </source>
</reference>
<dbReference type="KEGG" id="cpyr:CYJ47_00850"/>
<evidence type="ECO:0000256" key="1">
    <source>
        <dbReference type="SAM" id="MobiDB-lite"/>
    </source>
</evidence>
<evidence type="ECO:0000313" key="2">
    <source>
        <dbReference type="EMBL" id="WOT02360.1"/>
    </source>
</evidence>
<dbReference type="Proteomes" id="UP000234560">
    <property type="component" value="Chromosome"/>
</dbReference>
<feature type="region of interest" description="Disordered" evidence="1">
    <location>
        <begin position="1"/>
        <end position="29"/>
    </location>
</feature>
<dbReference type="RefSeq" id="WP_257877857.1">
    <property type="nucleotide sequence ID" value="NZ_CP136958.1"/>
</dbReference>
<organism evidence="2 3">
    <name type="scientific">Corynebacterium pyruviciproducens</name>
    <dbReference type="NCBI Taxonomy" id="598660"/>
    <lineage>
        <taxon>Bacteria</taxon>
        <taxon>Bacillati</taxon>
        <taxon>Actinomycetota</taxon>
        <taxon>Actinomycetes</taxon>
        <taxon>Mycobacteriales</taxon>
        <taxon>Corynebacteriaceae</taxon>
        <taxon>Corynebacterium</taxon>
    </lineage>
</organism>
<accession>A0AAF1BZ59</accession>
<proteinExistence type="predicted"/>
<reference evidence="2" key="2">
    <citation type="submission" date="2023-10" db="EMBL/GenBank/DDBJ databases">
        <authorList>
            <person name="Choi B."/>
        </authorList>
    </citation>
    <scope>NUCLEOTIDE SEQUENCE</scope>
    <source>
        <strain evidence="2">UMB0763</strain>
    </source>
</reference>
<gene>
    <name evidence="2" type="ORF">CYJ47_00850</name>
</gene>